<dbReference type="InterPro" id="IPR018114">
    <property type="entry name" value="TRYPSIN_HIS"/>
</dbReference>
<dbReference type="EMBL" id="OU898276">
    <property type="protein sequence ID" value="CAG9827547.1"/>
    <property type="molecule type" value="Genomic_DNA"/>
</dbReference>
<sequence>MTLDSKLRWKAHVKKKEELKIKFRKVYWLMGKKSTLSIYNKLLLYKQVPKPIWTYGIQLWGCTKESNIQHIQRYQNKVLRNIFNAPWYFRNCDLHRDLQIYTVIQTISKNLRIIGGTKAKIEDHPWMVSFLNASNHHNCGGSLINEDTVISAAHCFEDDEIKYAVVGVSNLKHNKIFIPLKKKAKLHEKYDPRSYNVEYDIAIVKVGSPKNNTI</sequence>
<dbReference type="Proteomes" id="UP001153709">
    <property type="component" value="Chromosome 1"/>
</dbReference>
<dbReference type="InterPro" id="IPR009003">
    <property type="entry name" value="Peptidase_S1_PA"/>
</dbReference>
<dbReference type="AlphaFoldDB" id="A0A9N9SQU3"/>
<dbReference type="Pfam" id="PF00089">
    <property type="entry name" value="Trypsin"/>
    <property type="match status" value="1"/>
</dbReference>
<keyword evidence="4" id="KW-1185">Reference proteome</keyword>
<dbReference type="PANTHER" id="PTHR24252">
    <property type="entry name" value="ACROSIN-RELATED"/>
    <property type="match status" value="1"/>
</dbReference>
<dbReference type="InterPro" id="IPR001314">
    <property type="entry name" value="Peptidase_S1A"/>
</dbReference>
<dbReference type="SUPFAM" id="SSF50494">
    <property type="entry name" value="Trypsin-like serine proteases"/>
    <property type="match status" value="1"/>
</dbReference>
<evidence type="ECO:0000256" key="1">
    <source>
        <dbReference type="ARBA" id="ARBA00023157"/>
    </source>
</evidence>
<protein>
    <recommendedName>
        <fullName evidence="2">Peptidase S1 domain-containing protein</fullName>
    </recommendedName>
</protein>
<dbReference type="PANTHER" id="PTHR24252:SF7">
    <property type="entry name" value="HYALIN"/>
    <property type="match status" value="1"/>
</dbReference>
<dbReference type="PROSITE" id="PS50240">
    <property type="entry name" value="TRYPSIN_DOM"/>
    <property type="match status" value="1"/>
</dbReference>
<dbReference type="InterPro" id="IPR001254">
    <property type="entry name" value="Trypsin_dom"/>
</dbReference>
<keyword evidence="1" id="KW-1015">Disulfide bond</keyword>
<dbReference type="Gene3D" id="2.40.10.10">
    <property type="entry name" value="Trypsin-like serine proteases"/>
    <property type="match status" value="1"/>
</dbReference>
<evidence type="ECO:0000313" key="4">
    <source>
        <dbReference type="Proteomes" id="UP001153709"/>
    </source>
</evidence>
<organism evidence="3 4">
    <name type="scientific">Diabrotica balteata</name>
    <name type="common">Banded cucumber beetle</name>
    <dbReference type="NCBI Taxonomy" id="107213"/>
    <lineage>
        <taxon>Eukaryota</taxon>
        <taxon>Metazoa</taxon>
        <taxon>Ecdysozoa</taxon>
        <taxon>Arthropoda</taxon>
        <taxon>Hexapoda</taxon>
        <taxon>Insecta</taxon>
        <taxon>Pterygota</taxon>
        <taxon>Neoptera</taxon>
        <taxon>Endopterygota</taxon>
        <taxon>Coleoptera</taxon>
        <taxon>Polyphaga</taxon>
        <taxon>Cucujiformia</taxon>
        <taxon>Chrysomeloidea</taxon>
        <taxon>Chrysomelidae</taxon>
        <taxon>Galerucinae</taxon>
        <taxon>Diabroticina</taxon>
        <taxon>Diabroticites</taxon>
        <taxon>Diabrotica</taxon>
    </lineage>
</organism>
<dbReference type="OrthoDB" id="6782574at2759"/>
<dbReference type="GO" id="GO:0006508">
    <property type="term" value="P:proteolysis"/>
    <property type="evidence" value="ECO:0007669"/>
    <property type="project" value="InterPro"/>
</dbReference>
<dbReference type="PROSITE" id="PS00134">
    <property type="entry name" value="TRYPSIN_HIS"/>
    <property type="match status" value="1"/>
</dbReference>
<evidence type="ECO:0000313" key="3">
    <source>
        <dbReference type="EMBL" id="CAG9827547.1"/>
    </source>
</evidence>
<name>A0A9N9SQU3_DIABA</name>
<dbReference type="GO" id="GO:0004252">
    <property type="term" value="F:serine-type endopeptidase activity"/>
    <property type="evidence" value="ECO:0007669"/>
    <property type="project" value="InterPro"/>
</dbReference>
<evidence type="ECO:0000259" key="2">
    <source>
        <dbReference type="PROSITE" id="PS50240"/>
    </source>
</evidence>
<reference evidence="3" key="1">
    <citation type="submission" date="2022-01" db="EMBL/GenBank/DDBJ databases">
        <authorList>
            <person name="King R."/>
        </authorList>
    </citation>
    <scope>NUCLEOTIDE SEQUENCE</scope>
</reference>
<gene>
    <name evidence="3" type="ORF">DIABBA_LOCUS1536</name>
</gene>
<dbReference type="InterPro" id="IPR043504">
    <property type="entry name" value="Peptidase_S1_PA_chymotrypsin"/>
</dbReference>
<accession>A0A9N9SQU3</accession>
<proteinExistence type="predicted"/>
<feature type="domain" description="Peptidase S1" evidence="2">
    <location>
        <begin position="113"/>
        <end position="214"/>
    </location>
</feature>
<dbReference type="PRINTS" id="PR00722">
    <property type="entry name" value="CHYMOTRYPSIN"/>
</dbReference>